<evidence type="ECO:0000313" key="3">
    <source>
        <dbReference type="EMBL" id="NDV77124.1"/>
    </source>
</evidence>
<dbReference type="CDD" id="cd00254">
    <property type="entry name" value="LT-like"/>
    <property type="match status" value="1"/>
</dbReference>
<accession>A0A6B2MNQ4</accession>
<name>A0A6B2MNQ4_9BURK</name>
<reference evidence="3" key="1">
    <citation type="submission" date="2019-11" db="EMBL/GenBank/DDBJ databases">
        <title>Burkholderia cenocepacia CF.</title>
        <authorList>
            <person name="Vianna E.F."/>
            <person name="Marques E.A."/>
            <person name="Albano R.M."/>
            <person name="Leao R.S."/>
        </authorList>
    </citation>
    <scope>NUCLEOTIDE SEQUENCE</scope>
    <source>
        <strain evidence="3">MS-2140</strain>
    </source>
</reference>
<comment type="caution">
    <text evidence="3">The sequence shown here is derived from an EMBL/GenBank/DDBJ whole genome shotgun (WGS) entry which is preliminary data.</text>
</comment>
<protein>
    <submittedName>
        <fullName evidence="3">Lytic transglycosylase domain-containing protein</fullName>
    </submittedName>
</protein>
<dbReference type="InterPro" id="IPR023346">
    <property type="entry name" value="Lysozyme-like_dom_sf"/>
</dbReference>
<dbReference type="Pfam" id="PF01464">
    <property type="entry name" value="SLT"/>
    <property type="match status" value="1"/>
</dbReference>
<dbReference type="PANTHER" id="PTHR37423">
    <property type="entry name" value="SOLUBLE LYTIC MUREIN TRANSGLYCOSYLASE-RELATED"/>
    <property type="match status" value="1"/>
</dbReference>
<dbReference type="Gene3D" id="1.10.530.10">
    <property type="match status" value="1"/>
</dbReference>
<feature type="domain" description="Transglycosylase SLT" evidence="2">
    <location>
        <begin position="461"/>
        <end position="560"/>
    </location>
</feature>
<comment type="similarity">
    <text evidence="1">Belongs to the transglycosylase Slt family.</text>
</comment>
<organism evidence="3">
    <name type="scientific">Burkholderia cenocepacia</name>
    <dbReference type="NCBI Taxonomy" id="95486"/>
    <lineage>
        <taxon>Bacteria</taxon>
        <taxon>Pseudomonadati</taxon>
        <taxon>Pseudomonadota</taxon>
        <taxon>Betaproteobacteria</taxon>
        <taxon>Burkholderiales</taxon>
        <taxon>Burkholderiaceae</taxon>
        <taxon>Burkholderia</taxon>
        <taxon>Burkholderia cepacia complex</taxon>
    </lineage>
</organism>
<proteinExistence type="inferred from homology"/>
<evidence type="ECO:0000256" key="1">
    <source>
        <dbReference type="ARBA" id="ARBA00007734"/>
    </source>
</evidence>
<dbReference type="InterPro" id="IPR008258">
    <property type="entry name" value="Transglycosylase_SLT_dom_1"/>
</dbReference>
<dbReference type="PANTHER" id="PTHR37423:SF2">
    <property type="entry name" value="MEMBRANE-BOUND LYTIC MUREIN TRANSGLYCOSYLASE C"/>
    <property type="match status" value="1"/>
</dbReference>
<dbReference type="AlphaFoldDB" id="A0A6B2MNQ4"/>
<gene>
    <name evidence="3" type="ORF">GFJ35_34500</name>
</gene>
<evidence type="ECO:0000259" key="2">
    <source>
        <dbReference type="Pfam" id="PF01464"/>
    </source>
</evidence>
<dbReference type="RefSeq" id="WP_163126248.1">
    <property type="nucleotide sequence ID" value="NZ_JAAEAM010000064.1"/>
</dbReference>
<dbReference type="SUPFAM" id="SSF53955">
    <property type="entry name" value="Lysozyme-like"/>
    <property type="match status" value="1"/>
</dbReference>
<dbReference type="EMBL" id="JAAEAM010000064">
    <property type="protein sequence ID" value="NDV77124.1"/>
    <property type="molecule type" value="Genomic_DNA"/>
</dbReference>
<sequence length="636" mass="66746">MAEEFVIRIQADDAATATIKKIQAALGKVTAPVDKAQKRFANIGAVGMRSFEKLTKGLESAARAAHTLVDKVVELVPGLAALGAAGTVAGIAGLTNRFGNFGFALNKSSKLLGMNAQDLAAWHVAAKRAGVSAEEFDSAISSSQIAIRDAANGANPAALVLMQKMGVQIQRNKDGTVDYYTTQQKLMKAIAGQRSAVTQRAAADAVGMGGLLPMLQQGSYNEDKARALRKGLIPTPDELARATQFKEEVNDLEDSVSGLGNSIGASLIPVLEPVVKQFSAWLDAHRAEIADKLADAVQRFVNWISKVDWDGVAKDAKELWDTLGGAKGVMVAIAAITFAGPIAGIVSLIDNLTKLATTVAPAAVRALSPLGGVPAVAGTAAAGFGGWEIGKWLRPYYDEYVRKVTGGDRWSLNDYLTGTHRLQLGATGGYTQDELDSVGGVRAKLTRGAPRSATPESNSLFSNLEAQYRLPRGLLDSVWAVESGRGANMLSPKGAMGHFQFMPATAKQYGLEDPNDLQQSATAAARMYSDLLKANGGDLDRALAGYNWGQGNLNRSGLGAAPSETRKYIAAVEANMAGSSPTSGGAVLSGAAGAGAQQSMHVTLDMKNVPQGMRAEAKTADGNYLPTRVEYRLDGI</sequence>